<dbReference type="EMBL" id="JAVDSB010000001">
    <property type="protein sequence ID" value="MDR6549271.1"/>
    <property type="molecule type" value="Genomic_DNA"/>
</dbReference>
<evidence type="ECO:0000313" key="1">
    <source>
        <dbReference type="EMBL" id="MDR6549271.1"/>
    </source>
</evidence>
<dbReference type="Proteomes" id="UP001267290">
    <property type="component" value="Unassembled WGS sequence"/>
</dbReference>
<protein>
    <submittedName>
        <fullName evidence="1">Uncharacterized protein</fullName>
    </submittedName>
</protein>
<accession>A0ABU1NP64</accession>
<comment type="caution">
    <text evidence="1">The sequence shown here is derived from an EMBL/GenBank/DDBJ whole genome shotgun (WGS) entry which is preliminary data.</text>
</comment>
<keyword evidence="2" id="KW-1185">Reference proteome</keyword>
<proteinExistence type="predicted"/>
<organism evidence="1 2">
    <name type="scientific">Paenibacillus qinlingensis</name>
    <dbReference type="NCBI Taxonomy" id="1837343"/>
    <lineage>
        <taxon>Bacteria</taxon>
        <taxon>Bacillati</taxon>
        <taxon>Bacillota</taxon>
        <taxon>Bacilli</taxon>
        <taxon>Bacillales</taxon>
        <taxon>Paenibacillaceae</taxon>
        <taxon>Paenibacillus</taxon>
    </lineage>
</organism>
<name>A0ABU1NP64_9BACL</name>
<evidence type="ECO:0000313" key="2">
    <source>
        <dbReference type="Proteomes" id="UP001267290"/>
    </source>
</evidence>
<reference evidence="1 2" key="1">
    <citation type="submission" date="2023-07" db="EMBL/GenBank/DDBJ databases">
        <title>Sorghum-associated microbial communities from plants grown in Nebraska, USA.</title>
        <authorList>
            <person name="Schachtman D."/>
        </authorList>
    </citation>
    <scope>NUCLEOTIDE SEQUENCE [LARGE SCALE GENOMIC DNA]</scope>
    <source>
        <strain evidence="1 2">CC258</strain>
    </source>
</reference>
<gene>
    <name evidence="1" type="ORF">J2736_000454</name>
</gene>
<sequence length="30" mass="3639">MTMTFAFHPITSIRDAISEIVWYLRKKRRA</sequence>